<dbReference type="EMBL" id="CP026538">
    <property type="protein sequence ID" value="QAZ66115.1"/>
    <property type="molecule type" value="Genomic_DNA"/>
</dbReference>
<reference evidence="4 5" key="1">
    <citation type="submission" date="2018-02" db="EMBL/GenBank/DDBJ databases">
        <title>Genome sequence of Desulfovibrio carbinolicus DSM 3852.</title>
        <authorList>
            <person name="Wilbanks E."/>
            <person name="Skennerton C.T."/>
            <person name="Orphan V.J."/>
        </authorList>
    </citation>
    <scope>NUCLEOTIDE SEQUENCE [LARGE SCALE GENOMIC DNA]</scope>
    <source>
        <strain evidence="4 5">DSM 3852</strain>
    </source>
</reference>
<name>A0A4P6HH86_9BACT</name>
<dbReference type="NCBIfam" id="TIGR02775">
    <property type="entry name" value="TrbG_Ti"/>
    <property type="match status" value="1"/>
</dbReference>
<dbReference type="CDD" id="cd06911">
    <property type="entry name" value="VirB9_CagX_TrbG"/>
    <property type="match status" value="1"/>
</dbReference>
<comment type="similarity">
    <text evidence="1">Belongs to the TrbG/VirB9 family.</text>
</comment>
<organism evidence="4 5">
    <name type="scientific">Solidesulfovibrio carbinolicus</name>
    <dbReference type="NCBI Taxonomy" id="296842"/>
    <lineage>
        <taxon>Bacteria</taxon>
        <taxon>Pseudomonadati</taxon>
        <taxon>Thermodesulfobacteriota</taxon>
        <taxon>Desulfovibrionia</taxon>
        <taxon>Desulfovibrionales</taxon>
        <taxon>Desulfovibrionaceae</taxon>
        <taxon>Solidesulfovibrio</taxon>
    </lineage>
</organism>
<dbReference type="Proteomes" id="UP000293296">
    <property type="component" value="Chromosome"/>
</dbReference>
<protein>
    <submittedName>
        <fullName evidence="4">P-type conjugative transfer protein TrbG</fullName>
    </submittedName>
</protein>
<dbReference type="InterPro" id="IPR038161">
    <property type="entry name" value="VirB9/CagX/TrbG_C_sf"/>
</dbReference>
<dbReference type="InterPro" id="IPR014142">
    <property type="entry name" value="TrbG_Ti"/>
</dbReference>
<evidence type="ECO:0000256" key="1">
    <source>
        <dbReference type="ARBA" id="ARBA00006135"/>
    </source>
</evidence>
<dbReference type="Gene3D" id="2.60.40.2500">
    <property type="match status" value="1"/>
</dbReference>
<dbReference type="OrthoDB" id="5357875at2"/>
<keyword evidence="2 3" id="KW-0732">Signal</keyword>
<gene>
    <name evidence="4" type="primary">trbG</name>
    <name evidence="4" type="ORF">C3Y92_02200</name>
</gene>
<dbReference type="KEGG" id="dcb:C3Y92_02200"/>
<dbReference type="InterPro" id="IPR010258">
    <property type="entry name" value="Conjugal_tfr_TrbG/VirB9/CagX"/>
</dbReference>
<feature type="chain" id="PRO_5021015445" evidence="3">
    <location>
        <begin position="22"/>
        <end position="310"/>
    </location>
</feature>
<evidence type="ECO:0000256" key="3">
    <source>
        <dbReference type="SAM" id="SignalP"/>
    </source>
</evidence>
<dbReference type="Pfam" id="PF03524">
    <property type="entry name" value="CagX"/>
    <property type="match status" value="1"/>
</dbReference>
<feature type="signal peptide" evidence="3">
    <location>
        <begin position="1"/>
        <end position="21"/>
    </location>
</feature>
<dbReference type="InterPro" id="IPR033645">
    <property type="entry name" value="VirB9/CagX/TrbG_C"/>
</dbReference>
<sequence length="310" mass="33815">MRKLMYTVLIFTVLLGSQASAEEKPKGWIPEDYKMEGMGTKGEKSSKPNISLPPLEYVSPNIPLSPRDRKAVQMAKDWEGATPAPIQANGKVMYTFGASSPTVIGAPLQICDVELQPGESVNEVVVGDSARWMLEIAKSGNTAHILIKPVDAGLSTSAVITTDRRAYHLTLKSQQTGHTPQVAFLYPGDSTARLREKEVQSAKEKEFKTAEVDGQTKDLSQLNFGYEVSGDAPWKPLQVFDDGRQMFIKLPAAVQSSDAPVVLVRNGGQDTLANFRMKNLTLLVDGVFPEAKLISGVGSKQQRVTIRKAK</sequence>
<evidence type="ECO:0000313" key="4">
    <source>
        <dbReference type="EMBL" id="QAZ66115.1"/>
    </source>
</evidence>
<proteinExistence type="inferred from homology"/>
<dbReference type="AlphaFoldDB" id="A0A4P6HH86"/>
<evidence type="ECO:0000313" key="5">
    <source>
        <dbReference type="Proteomes" id="UP000293296"/>
    </source>
</evidence>
<evidence type="ECO:0000256" key="2">
    <source>
        <dbReference type="ARBA" id="ARBA00022729"/>
    </source>
</evidence>
<accession>A0A4P6HH86</accession>
<keyword evidence="5" id="KW-1185">Reference proteome</keyword>